<proteinExistence type="predicted"/>
<dbReference type="AlphaFoldDB" id="A0A512D795"/>
<dbReference type="Proteomes" id="UP000321534">
    <property type="component" value="Unassembled WGS sequence"/>
</dbReference>
<dbReference type="EMBL" id="BJYX01000035">
    <property type="protein sequence ID" value="GEO32100.1"/>
    <property type="molecule type" value="Genomic_DNA"/>
</dbReference>
<comment type="caution">
    <text evidence="2">The sequence shown here is derived from an EMBL/GenBank/DDBJ whole genome shotgun (WGS) entry which is preliminary data.</text>
</comment>
<keyword evidence="1" id="KW-0732">Signal</keyword>
<evidence type="ECO:0000313" key="2">
    <source>
        <dbReference type="EMBL" id="GEO32100.1"/>
    </source>
</evidence>
<evidence type="ECO:0000256" key="1">
    <source>
        <dbReference type="SAM" id="SignalP"/>
    </source>
</evidence>
<evidence type="ECO:0000313" key="3">
    <source>
        <dbReference type="Proteomes" id="UP000321534"/>
    </source>
</evidence>
<accession>A0A512D795</accession>
<sequence>MSHSLIRTAVRCLGVAAVALPALLSAGAPALAGGVSGPAFYVDHQLYRTVATPTDLSGTGAPAQSWDTIYSFGAVQRSVATAAPGDPGFNGGRWQVHAVSLTGTYAAALAAGDHDGNGVLDAADEVQAAIAAGALVDQGVVKYFVCTVNPVPHGQA</sequence>
<name>A0A512D795_9MICO</name>
<dbReference type="RefSeq" id="WP_147068463.1">
    <property type="nucleotide sequence ID" value="NZ_BAAARO010000004.1"/>
</dbReference>
<keyword evidence="3" id="KW-1185">Reference proteome</keyword>
<organism evidence="2 3">
    <name type="scientific">Terrabacter aerolatus</name>
    <dbReference type="NCBI Taxonomy" id="422442"/>
    <lineage>
        <taxon>Bacteria</taxon>
        <taxon>Bacillati</taxon>
        <taxon>Actinomycetota</taxon>
        <taxon>Actinomycetes</taxon>
        <taxon>Micrococcales</taxon>
        <taxon>Intrasporangiaceae</taxon>
        <taxon>Terrabacter</taxon>
    </lineage>
</organism>
<gene>
    <name evidence="2" type="ORF">TAE01_39100</name>
</gene>
<feature type="signal peptide" evidence="1">
    <location>
        <begin position="1"/>
        <end position="32"/>
    </location>
</feature>
<reference evidence="2 3" key="1">
    <citation type="submission" date="2019-07" db="EMBL/GenBank/DDBJ databases">
        <title>Whole genome shotgun sequence of Terrabacter aerolatus NBRC 106305.</title>
        <authorList>
            <person name="Hosoyama A."/>
            <person name="Uohara A."/>
            <person name="Ohji S."/>
            <person name="Ichikawa N."/>
        </authorList>
    </citation>
    <scope>NUCLEOTIDE SEQUENCE [LARGE SCALE GENOMIC DNA]</scope>
    <source>
        <strain evidence="2 3">NBRC 106305</strain>
    </source>
</reference>
<dbReference type="OrthoDB" id="1494990at2"/>
<protein>
    <submittedName>
        <fullName evidence="2">Uncharacterized protein</fullName>
    </submittedName>
</protein>
<feature type="chain" id="PRO_5021731099" evidence="1">
    <location>
        <begin position="33"/>
        <end position="156"/>
    </location>
</feature>